<evidence type="ECO:0000313" key="3">
    <source>
        <dbReference type="Proteomes" id="UP001141552"/>
    </source>
</evidence>
<feature type="compositionally biased region" description="Pro residues" evidence="1">
    <location>
        <begin position="86"/>
        <end position="95"/>
    </location>
</feature>
<proteinExistence type="predicted"/>
<evidence type="ECO:0000256" key="1">
    <source>
        <dbReference type="SAM" id="MobiDB-lite"/>
    </source>
</evidence>
<sequence>MHSRTLTFFSLSSFSLSSSRRLPSPVSLAATATPAILFFASLMEEVDAPSPRPINSVVDSSGASGAVTPGTEGGAMDVDQPSPRLLMPPPPPPPATAANKA</sequence>
<dbReference type="AlphaFoldDB" id="A0A9Q0GIP8"/>
<gene>
    <name evidence="2" type="ORF">Tsubulata_042059</name>
</gene>
<feature type="region of interest" description="Disordered" evidence="1">
    <location>
        <begin position="49"/>
        <end position="101"/>
    </location>
</feature>
<dbReference type="EMBL" id="JAKUCV010000564">
    <property type="protein sequence ID" value="KAJ4849547.1"/>
    <property type="molecule type" value="Genomic_DNA"/>
</dbReference>
<comment type="caution">
    <text evidence="2">The sequence shown here is derived from an EMBL/GenBank/DDBJ whole genome shotgun (WGS) entry which is preliminary data.</text>
</comment>
<feature type="compositionally biased region" description="Low complexity" evidence="1">
    <location>
        <begin position="56"/>
        <end position="67"/>
    </location>
</feature>
<name>A0A9Q0GIP8_9ROSI</name>
<accession>A0A9Q0GIP8</accession>
<organism evidence="2 3">
    <name type="scientific">Turnera subulata</name>
    <dbReference type="NCBI Taxonomy" id="218843"/>
    <lineage>
        <taxon>Eukaryota</taxon>
        <taxon>Viridiplantae</taxon>
        <taxon>Streptophyta</taxon>
        <taxon>Embryophyta</taxon>
        <taxon>Tracheophyta</taxon>
        <taxon>Spermatophyta</taxon>
        <taxon>Magnoliopsida</taxon>
        <taxon>eudicotyledons</taxon>
        <taxon>Gunneridae</taxon>
        <taxon>Pentapetalae</taxon>
        <taxon>rosids</taxon>
        <taxon>fabids</taxon>
        <taxon>Malpighiales</taxon>
        <taxon>Passifloraceae</taxon>
        <taxon>Turnera</taxon>
    </lineage>
</organism>
<keyword evidence="3" id="KW-1185">Reference proteome</keyword>
<dbReference type="Proteomes" id="UP001141552">
    <property type="component" value="Unassembled WGS sequence"/>
</dbReference>
<reference evidence="2" key="1">
    <citation type="submission" date="2022-02" db="EMBL/GenBank/DDBJ databases">
        <authorList>
            <person name="Henning P.M."/>
            <person name="McCubbin A.G."/>
            <person name="Shore J.S."/>
        </authorList>
    </citation>
    <scope>NUCLEOTIDE SEQUENCE</scope>
    <source>
        <strain evidence="2">F60SS</strain>
        <tissue evidence="2">Leaves</tissue>
    </source>
</reference>
<protein>
    <submittedName>
        <fullName evidence="2">Uncharacterized protein</fullName>
    </submittedName>
</protein>
<evidence type="ECO:0000313" key="2">
    <source>
        <dbReference type="EMBL" id="KAJ4849547.1"/>
    </source>
</evidence>
<reference evidence="2" key="2">
    <citation type="journal article" date="2023" name="Plants (Basel)">
        <title>Annotation of the Turnera subulata (Passifloraceae) Draft Genome Reveals the S-Locus Evolved after the Divergence of Turneroideae from Passifloroideae in a Stepwise Manner.</title>
        <authorList>
            <person name="Henning P.M."/>
            <person name="Roalson E.H."/>
            <person name="Mir W."/>
            <person name="McCubbin A.G."/>
            <person name="Shore J.S."/>
        </authorList>
    </citation>
    <scope>NUCLEOTIDE SEQUENCE</scope>
    <source>
        <strain evidence="2">F60SS</strain>
    </source>
</reference>